<sequence length="77" mass="8592">MSILTVETLCSTAIMSDRNLPVDEIEVANIADEILINLPAQGFLTISNALQWRLQYSRIIERAGKEEGVIAVYRSNL</sequence>
<organism evidence="1 2">
    <name type="scientific">Chroococcidiopsis cubana SAG 39.79</name>
    <dbReference type="NCBI Taxonomy" id="388085"/>
    <lineage>
        <taxon>Bacteria</taxon>
        <taxon>Bacillati</taxon>
        <taxon>Cyanobacteriota</taxon>
        <taxon>Cyanophyceae</taxon>
        <taxon>Chroococcidiopsidales</taxon>
        <taxon>Chroococcidiopsidaceae</taxon>
        <taxon>Chroococcidiopsis</taxon>
    </lineage>
</organism>
<keyword evidence="2" id="KW-1185">Reference proteome</keyword>
<evidence type="ECO:0008006" key="3">
    <source>
        <dbReference type="Google" id="ProtNLM"/>
    </source>
</evidence>
<dbReference type="AlphaFoldDB" id="A0AB37UIS5"/>
<protein>
    <recommendedName>
        <fullName evidence="3">Restriction endonuclease</fullName>
    </recommendedName>
</protein>
<dbReference type="EMBL" id="RSCK01000028">
    <property type="protein sequence ID" value="RUT11297.1"/>
    <property type="molecule type" value="Genomic_DNA"/>
</dbReference>
<dbReference type="Proteomes" id="UP000282574">
    <property type="component" value="Unassembled WGS sequence"/>
</dbReference>
<proteinExistence type="predicted"/>
<evidence type="ECO:0000313" key="1">
    <source>
        <dbReference type="EMBL" id="RUT11297.1"/>
    </source>
</evidence>
<comment type="caution">
    <text evidence="1">The sequence shown here is derived from an EMBL/GenBank/DDBJ whole genome shotgun (WGS) entry which is preliminary data.</text>
</comment>
<name>A0AB37UIS5_9CYAN</name>
<evidence type="ECO:0000313" key="2">
    <source>
        <dbReference type="Proteomes" id="UP000282574"/>
    </source>
</evidence>
<gene>
    <name evidence="1" type="ORF">DSM107010_34380</name>
</gene>
<accession>A0AB37UIS5</accession>
<reference evidence="1 2" key="1">
    <citation type="journal article" date="2019" name="Genome Biol. Evol.">
        <title>Day and night: Metabolic profiles and evolutionary relationships of six axenic non-marine cyanobacteria.</title>
        <authorList>
            <person name="Will S.E."/>
            <person name="Henke P."/>
            <person name="Boedeker C."/>
            <person name="Huang S."/>
            <person name="Brinkmann H."/>
            <person name="Rohde M."/>
            <person name="Jarek M."/>
            <person name="Friedl T."/>
            <person name="Seufert S."/>
            <person name="Schumacher M."/>
            <person name="Overmann J."/>
            <person name="Neumann-Schaal M."/>
            <person name="Petersen J."/>
        </authorList>
    </citation>
    <scope>NUCLEOTIDE SEQUENCE [LARGE SCALE GENOMIC DNA]</scope>
    <source>
        <strain evidence="1 2">SAG 39.79</strain>
    </source>
</reference>